<organism evidence="2 3">
    <name type="scientific">Candidatus Thiomargarita nelsonii</name>
    <dbReference type="NCBI Taxonomy" id="1003181"/>
    <lineage>
        <taxon>Bacteria</taxon>
        <taxon>Pseudomonadati</taxon>
        <taxon>Pseudomonadota</taxon>
        <taxon>Gammaproteobacteria</taxon>
        <taxon>Thiotrichales</taxon>
        <taxon>Thiotrichaceae</taxon>
        <taxon>Thiomargarita</taxon>
    </lineage>
</organism>
<dbReference type="InterPro" id="IPR006842">
    <property type="entry name" value="Transposase_31"/>
</dbReference>
<dbReference type="AlphaFoldDB" id="A0A176S5S5"/>
<dbReference type="PANTHER" id="PTHR34611">
    <property type="match status" value="1"/>
</dbReference>
<proteinExistence type="predicted"/>
<evidence type="ECO:0000259" key="1">
    <source>
        <dbReference type="Pfam" id="PF04754"/>
    </source>
</evidence>
<evidence type="ECO:0000313" key="3">
    <source>
        <dbReference type="Proteomes" id="UP000076962"/>
    </source>
</evidence>
<gene>
    <name evidence="2" type="ORF">THIOM_000884</name>
</gene>
<comment type="caution">
    <text evidence="2">The sequence shown here is derived from an EMBL/GenBank/DDBJ whole genome shotgun (WGS) entry which is preliminary data.</text>
</comment>
<evidence type="ECO:0000313" key="2">
    <source>
        <dbReference type="EMBL" id="OAD23284.1"/>
    </source>
</evidence>
<accession>A0A176S5S5</accession>
<feature type="domain" description="Transposase (putative) YhgA-like" evidence="1">
    <location>
        <begin position="5"/>
        <end position="134"/>
    </location>
</feature>
<dbReference type="Proteomes" id="UP000076962">
    <property type="component" value="Unassembled WGS sequence"/>
</dbReference>
<sequence>MADGLIERHDDIIWRVRFQSGKWLYVYLLLEFQSSIDNFMAVRIMVYIGLLYQYLIDTEELTAKDKLPPVLPLVIYNGSQRWKAAQDISELVAQVPGGLEKYRPHLRYFLIDEGKYKNLDTLPLQNLVTAIIRLENTRTLENEQAVAEAIGNVLNVLMDLLNGSEFVQLRRDIVTWLLRVLLPKNVPNVEIPEVVELQE</sequence>
<feature type="non-terminal residue" evidence="2">
    <location>
        <position position="199"/>
    </location>
</feature>
<name>A0A176S5S5_9GAMM</name>
<dbReference type="PANTHER" id="PTHR34611:SF2">
    <property type="entry name" value="INACTIVE RECOMBINATION-PROMOTING NUCLEASE-LIKE PROTEIN RPNE-RELATED"/>
    <property type="match status" value="1"/>
</dbReference>
<dbReference type="PATRIC" id="fig|1003181.4.peg.1263"/>
<dbReference type="InterPro" id="IPR051699">
    <property type="entry name" value="Rpn/YhgA-like_nuclease"/>
</dbReference>
<dbReference type="Pfam" id="PF04754">
    <property type="entry name" value="Transposase_31"/>
    <property type="match status" value="1"/>
</dbReference>
<dbReference type="EMBL" id="LUTY01000448">
    <property type="protein sequence ID" value="OAD23284.1"/>
    <property type="molecule type" value="Genomic_DNA"/>
</dbReference>
<keyword evidence="3" id="KW-1185">Reference proteome</keyword>
<reference evidence="2 3" key="1">
    <citation type="submission" date="2016-05" db="EMBL/GenBank/DDBJ databases">
        <title>Single-cell genome of chain-forming Candidatus Thiomargarita nelsonii and comparison to other large sulfur-oxidizing bacteria.</title>
        <authorList>
            <person name="Winkel M."/>
            <person name="Salman V."/>
            <person name="Woyke T."/>
            <person name="Schulz-Vogt H."/>
            <person name="Richter M."/>
            <person name="Flood B."/>
            <person name="Bailey J."/>
            <person name="Amann R."/>
            <person name="Mussmann M."/>
        </authorList>
    </citation>
    <scope>NUCLEOTIDE SEQUENCE [LARGE SCALE GENOMIC DNA]</scope>
    <source>
        <strain evidence="2 3">THI036</strain>
    </source>
</reference>
<protein>
    <submittedName>
        <fullName evidence="2">Transposase</fullName>
    </submittedName>
</protein>